<proteinExistence type="predicted"/>
<dbReference type="RefSeq" id="WP_002310761.1">
    <property type="nucleotide sequence ID" value="NZ_KB029692.1"/>
</dbReference>
<sequence>MKKYFVAGLSFIVFSSVGLQNMTVFAESQVIKEEGTVKSEDISQEDIEKIDNVTAKDVVEHAKN</sequence>
<accession>A0A828ZNT7</accession>
<reference evidence="1 2" key="1">
    <citation type="submission" date="2012-12" db="EMBL/GenBank/DDBJ databases">
        <title>The Genome Sequence of Enterococcus faecium E1590.</title>
        <authorList>
            <consortium name="The Broad Institute Genome Sequencing Platform"/>
            <consortium name="The Broad Institute Genome Sequencing Center for Infectious Disease"/>
            <person name="Earl A.M."/>
            <person name="Gilmore M.S."/>
            <person name="van Schaik W."/>
            <person name="Lebreton F."/>
            <person name="Willems R.J."/>
            <person name="Walker B."/>
            <person name="Young S.K."/>
            <person name="Zeng Q."/>
            <person name="Gargeya S."/>
            <person name="Fitzgerald M."/>
            <person name="Haas B."/>
            <person name="Abouelleil A."/>
            <person name="Alvarado L."/>
            <person name="Arachchi H.M."/>
            <person name="Berlin A.M."/>
            <person name="Chapman S.B."/>
            <person name="Dewar J."/>
            <person name="Goldberg J."/>
            <person name="Griggs A."/>
            <person name="Gujja S."/>
            <person name="Hansen M."/>
            <person name="Howarth C."/>
            <person name="Imamovic A."/>
            <person name="Larimer J."/>
            <person name="McCowan C."/>
            <person name="Murphy C."/>
            <person name="Neiman D."/>
            <person name="Pearson M."/>
            <person name="Priest M."/>
            <person name="Roberts A."/>
            <person name="Saif S."/>
            <person name="Shea T."/>
            <person name="Sisk P."/>
            <person name="Sykes S."/>
            <person name="Wortman J."/>
            <person name="Nusbaum C."/>
            <person name="Birren B."/>
        </authorList>
    </citation>
    <scope>NUCLEOTIDE SEQUENCE [LARGE SCALE GENOMIC DNA]</scope>
    <source>
        <strain evidence="1 2">E1590</strain>
    </source>
</reference>
<dbReference type="AlphaFoldDB" id="A0A828ZNT7"/>
<protein>
    <submittedName>
        <fullName evidence="1">Uncharacterized protein</fullName>
    </submittedName>
</protein>
<dbReference type="Proteomes" id="UP000010553">
    <property type="component" value="Unassembled WGS sequence"/>
</dbReference>
<dbReference type="EMBL" id="AHXC01000007">
    <property type="protein sequence ID" value="ELB01495.1"/>
    <property type="molecule type" value="Genomic_DNA"/>
</dbReference>
<comment type="caution">
    <text evidence="1">The sequence shown here is derived from an EMBL/GenBank/DDBJ whole genome shotgun (WGS) entry which is preliminary data.</text>
</comment>
<evidence type="ECO:0000313" key="2">
    <source>
        <dbReference type="Proteomes" id="UP000010553"/>
    </source>
</evidence>
<evidence type="ECO:0000313" key="1">
    <source>
        <dbReference type="EMBL" id="ELB01495.1"/>
    </source>
</evidence>
<name>A0A828ZNT7_ENTFC</name>
<gene>
    <name evidence="1" type="ORF">OIE_04966</name>
</gene>
<organism evidence="1 2">
    <name type="scientific">Enterococcus faecium EnGen0003</name>
    <dbReference type="NCBI Taxonomy" id="1138901"/>
    <lineage>
        <taxon>Bacteria</taxon>
        <taxon>Bacillati</taxon>
        <taxon>Bacillota</taxon>
        <taxon>Bacilli</taxon>
        <taxon>Lactobacillales</taxon>
        <taxon>Enterococcaceae</taxon>
        <taxon>Enterococcus</taxon>
    </lineage>
</organism>